<feature type="domain" description="Lipid-binding serum glycoprotein C-terminal" evidence="1">
    <location>
        <begin position="26"/>
        <end position="229"/>
    </location>
</feature>
<proteinExistence type="predicted"/>
<dbReference type="Proteomes" id="UP000007110">
    <property type="component" value="Unassembled WGS sequence"/>
</dbReference>
<dbReference type="Gene3D" id="3.15.20.10">
    <property type="entry name" value="Bactericidal permeability-increasing protein, domain 2"/>
    <property type="match status" value="1"/>
</dbReference>
<evidence type="ECO:0000313" key="3">
    <source>
        <dbReference type="Proteomes" id="UP000007110"/>
    </source>
</evidence>
<protein>
    <recommendedName>
        <fullName evidence="1">Lipid-binding serum glycoprotein C-terminal domain-containing protein</fullName>
    </recommendedName>
</protein>
<dbReference type="Pfam" id="PF02886">
    <property type="entry name" value="LBP_BPI_CETP_C"/>
    <property type="match status" value="1"/>
</dbReference>
<dbReference type="EnsemblMetazoa" id="XM_030976138">
    <property type="protein sequence ID" value="XP_030831998"/>
    <property type="gene ID" value="LOC100892970"/>
</dbReference>
<dbReference type="KEGG" id="spu:100892970"/>
<sequence>MLCGEVYLKGHKTGYPLPVPRIPPDSDTSRMVFIWITEYLPNSAGYVLQNIGSLQYNVTPDNVPAGEKNRLNTSYAAFDFLTPQVNKMYPNMEMQINIKSTKAPVVKIASTGVQADLVGDFITYAILPNKTLAYLSTLSMSISAKVSMNFTGNNITWNIASCSATLKGVRSAEVPFLTSSLQVELGNTFYLNQLGAVGIPIHQLINLPDGFVFTNPVIYLGEGFLKIGTDLTYTP</sequence>
<dbReference type="InParanoid" id="A0A7M7N890"/>
<evidence type="ECO:0000259" key="1">
    <source>
        <dbReference type="SMART" id="SM00329"/>
    </source>
</evidence>
<dbReference type="InterPro" id="IPR032942">
    <property type="entry name" value="BPI/LBP/Plunc"/>
</dbReference>
<keyword evidence="3" id="KW-1185">Reference proteome</keyword>
<dbReference type="AlphaFoldDB" id="A0A7M7N890"/>
<dbReference type="GO" id="GO:0005615">
    <property type="term" value="C:extracellular space"/>
    <property type="evidence" value="ECO:0000318"/>
    <property type="project" value="GO_Central"/>
</dbReference>
<dbReference type="PANTHER" id="PTHR10504:SF131">
    <property type="entry name" value="BPI2 DOMAIN-CONTAINING PROTEIN"/>
    <property type="match status" value="1"/>
</dbReference>
<dbReference type="GeneID" id="100892970"/>
<name>A0A7M7N890_STRPU</name>
<dbReference type="InterPro" id="IPR017943">
    <property type="entry name" value="Bactericidal_perm-incr_a/b_dom"/>
</dbReference>
<accession>A0A7M7N890</accession>
<reference evidence="2" key="2">
    <citation type="submission" date="2021-01" db="UniProtKB">
        <authorList>
            <consortium name="EnsemblMetazoa"/>
        </authorList>
    </citation>
    <scope>IDENTIFICATION</scope>
</reference>
<dbReference type="SUPFAM" id="SSF55394">
    <property type="entry name" value="Bactericidal permeability-increasing protein, BPI"/>
    <property type="match status" value="1"/>
</dbReference>
<dbReference type="OrthoDB" id="10255543at2759"/>
<dbReference type="SMART" id="SM00329">
    <property type="entry name" value="BPI2"/>
    <property type="match status" value="1"/>
</dbReference>
<dbReference type="GO" id="GO:0008289">
    <property type="term" value="F:lipid binding"/>
    <property type="evidence" value="ECO:0007669"/>
    <property type="project" value="InterPro"/>
</dbReference>
<dbReference type="PANTHER" id="PTHR10504">
    <property type="entry name" value="BACTERICIDAL PERMEABILITY-INCREASING BPI PROTEIN-RELATED"/>
    <property type="match status" value="1"/>
</dbReference>
<evidence type="ECO:0000313" key="2">
    <source>
        <dbReference type="EnsemblMetazoa" id="XP_030831998"/>
    </source>
</evidence>
<dbReference type="RefSeq" id="XP_030831998.1">
    <property type="nucleotide sequence ID" value="XM_030976138.1"/>
</dbReference>
<dbReference type="InterPro" id="IPR001124">
    <property type="entry name" value="Lipid-bd_serum_glycop_C"/>
</dbReference>
<reference evidence="3" key="1">
    <citation type="submission" date="2015-02" db="EMBL/GenBank/DDBJ databases">
        <title>Genome sequencing for Strongylocentrotus purpuratus.</title>
        <authorList>
            <person name="Murali S."/>
            <person name="Liu Y."/>
            <person name="Vee V."/>
            <person name="English A."/>
            <person name="Wang M."/>
            <person name="Skinner E."/>
            <person name="Han Y."/>
            <person name="Muzny D.M."/>
            <person name="Worley K.C."/>
            <person name="Gibbs R.A."/>
        </authorList>
    </citation>
    <scope>NUCLEOTIDE SEQUENCE</scope>
</reference>
<organism evidence="2 3">
    <name type="scientific">Strongylocentrotus purpuratus</name>
    <name type="common">Purple sea urchin</name>
    <dbReference type="NCBI Taxonomy" id="7668"/>
    <lineage>
        <taxon>Eukaryota</taxon>
        <taxon>Metazoa</taxon>
        <taxon>Echinodermata</taxon>
        <taxon>Eleutherozoa</taxon>
        <taxon>Echinozoa</taxon>
        <taxon>Echinoidea</taxon>
        <taxon>Euechinoidea</taxon>
        <taxon>Echinacea</taxon>
        <taxon>Camarodonta</taxon>
        <taxon>Echinidea</taxon>
        <taxon>Strongylocentrotidae</taxon>
        <taxon>Strongylocentrotus</taxon>
    </lineage>
</organism>